<dbReference type="Proteomes" id="UP000019116">
    <property type="component" value="Chromosome 6A"/>
</dbReference>
<evidence type="ECO:0000256" key="1">
    <source>
        <dbReference type="SAM" id="MobiDB-lite"/>
    </source>
</evidence>
<dbReference type="Gramene" id="TraesCS6A02G415300.1">
    <property type="protein sequence ID" value="TraesCS6A02G415300.1.cds1"/>
    <property type="gene ID" value="TraesCS6A02G415300"/>
</dbReference>
<dbReference type="Gramene" id="TraesPARA_EIv1.0_1989090.1">
    <property type="protein sequence ID" value="TraesPARA_EIv1.0_1989090.1.CDS1"/>
    <property type="gene ID" value="TraesPARA_EIv1.0_1989090"/>
</dbReference>
<dbReference type="Gramene" id="TraesCS6A03G1037500.1">
    <property type="protein sequence ID" value="TraesCS6A03G1037500.1.CDS1"/>
    <property type="gene ID" value="TraesCS6A03G1037500"/>
</dbReference>
<evidence type="ECO:0000313" key="2">
    <source>
        <dbReference type="EnsemblPlants" id="TraesCS6A02G415300.1.cds1"/>
    </source>
</evidence>
<dbReference type="Gramene" id="TraesSTA6A03G03403520.1">
    <property type="protein sequence ID" value="TraesSTA6A03G03403520.1.CDS1"/>
    <property type="gene ID" value="TraesSTA6A03G03403520"/>
</dbReference>
<dbReference type="Gramene" id="TraesARI6A03G03368090.1">
    <property type="protein sequence ID" value="TraesARI6A03G03368090.1.CDS1"/>
    <property type="gene ID" value="TraesARI6A03G03368090"/>
</dbReference>
<feature type="region of interest" description="Disordered" evidence="1">
    <location>
        <begin position="81"/>
        <end position="114"/>
    </location>
</feature>
<reference evidence="2" key="1">
    <citation type="submission" date="2018-08" db="EMBL/GenBank/DDBJ databases">
        <authorList>
            <person name="Rossello M."/>
        </authorList>
    </citation>
    <scope>NUCLEOTIDE SEQUENCE [LARGE SCALE GENOMIC DNA]</scope>
    <source>
        <strain evidence="2">cv. Chinese Spring</strain>
    </source>
</reference>
<dbReference type="Gramene" id="TraesJUL6A03G03440870.1">
    <property type="protein sequence ID" value="TraesJUL6A03G03440870.1.CDS1"/>
    <property type="gene ID" value="TraesJUL6A03G03440870"/>
</dbReference>
<protein>
    <submittedName>
        <fullName evidence="2">Uncharacterized protein</fullName>
    </submittedName>
</protein>
<accession>A0A3B6NXE4</accession>
<feature type="compositionally biased region" description="Basic and acidic residues" evidence="1">
    <location>
        <begin position="86"/>
        <end position="99"/>
    </location>
</feature>
<name>A0A3B6NXE4_WHEAT</name>
<dbReference type="AlphaFoldDB" id="A0A3B6NXE4"/>
<organism evidence="2">
    <name type="scientific">Triticum aestivum</name>
    <name type="common">Wheat</name>
    <dbReference type="NCBI Taxonomy" id="4565"/>
    <lineage>
        <taxon>Eukaryota</taxon>
        <taxon>Viridiplantae</taxon>
        <taxon>Streptophyta</taxon>
        <taxon>Embryophyta</taxon>
        <taxon>Tracheophyta</taxon>
        <taxon>Spermatophyta</taxon>
        <taxon>Magnoliopsida</taxon>
        <taxon>Liliopsida</taxon>
        <taxon>Poales</taxon>
        <taxon>Poaceae</taxon>
        <taxon>BOP clade</taxon>
        <taxon>Pooideae</taxon>
        <taxon>Triticodae</taxon>
        <taxon>Triticeae</taxon>
        <taxon>Triticinae</taxon>
        <taxon>Triticum</taxon>
    </lineage>
</organism>
<dbReference type="Gramene" id="TraesMAC6A03G03411720.1">
    <property type="protein sequence ID" value="TraesMAC6A03G03411720.1.CDS1"/>
    <property type="gene ID" value="TraesMAC6A03G03411720"/>
</dbReference>
<evidence type="ECO:0000313" key="3">
    <source>
        <dbReference type="Proteomes" id="UP000019116"/>
    </source>
</evidence>
<dbReference type="EnsemblPlants" id="TraesCS6A02G415300.1">
    <property type="protein sequence ID" value="TraesCS6A02G415300.1.cds1"/>
    <property type="gene ID" value="TraesCS6A02G415300"/>
</dbReference>
<reference evidence="2" key="2">
    <citation type="submission" date="2018-10" db="UniProtKB">
        <authorList>
            <consortium name="EnsemblPlants"/>
        </authorList>
    </citation>
    <scope>IDENTIFICATION</scope>
</reference>
<dbReference type="Gramene" id="TraesNOR6A03G03450240.1">
    <property type="protein sequence ID" value="TraesNOR6A03G03450240.1.CDS1"/>
    <property type="gene ID" value="TraesNOR6A03G03450240"/>
</dbReference>
<dbReference type="Gramene" id="TraesLAC6A03G03369290.1">
    <property type="protein sequence ID" value="TraesLAC6A03G03369290.1.CDS1"/>
    <property type="gene ID" value="TraesLAC6A03G03369290"/>
</dbReference>
<proteinExistence type="predicted"/>
<sequence>MDSTVDAMAAAYDALVDAAAAHVREPGRAAAVEDLKRRLDAFHECCDRAEDLVHTAAARLGPADARAAGDRLDALDRTLHAVGAPGEDKGMAVQEDGKDPAAPTSPVVAGAEDK</sequence>
<dbReference type="Gramene" id="TraesJAG6A03G03407730.1">
    <property type="protein sequence ID" value="TraesJAG6A03G03407730.1.CDS1"/>
    <property type="gene ID" value="TraesJAG6A03G03407730"/>
</dbReference>
<dbReference type="SMR" id="A0A3B6NXE4"/>
<dbReference type="Gramene" id="TraesCAD_scaffold_062771_01G000200.1">
    <property type="protein sequence ID" value="TraesCAD_scaffold_062771_01G000200.1"/>
    <property type="gene ID" value="TraesCAD_scaffold_062771_01G000200"/>
</dbReference>
<dbReference type="Gramene" id="TraesWEE_scaffold_095380_01G000100.1">
    <property type="protein sequence ID" value="TraesWEE_scaffold_095380_01G000100.1"/>
    <property type="gene ID" value="TraesWEE_scaffold_095380_01G000100"/>
</dbReference>
<keyword evidence="3" id="KW-1185">Reference proteome</keyword>